<feature type="chain" id="PRO_5012763377" evidence="1">
    <location>
        <begin position="22"/>
        <end position="459"/>
    </location>
</feature>
<dbReference type="Proteomes" id="UP000216101">
    <property type="component" value="Unassembled WGS sequence"/>
</dbReference>
<name>A0A266Q9U1_9GAMM</name>
<comment type="caution">
    <text evidence="3">The sequence shown here is derived from an EMBL/GenBank/DDBJ whole genome shotgun (WGS) entry which is preliminary data.</text>
</comment>
<accession>A0A266Q9U1</accession>
<dbReference type="EMBL" id="NHNI01000001">
    <property type="protein sequence ID" value="OZY86386.1"/>
    <property type="molecule type" value="Genomic_DNA"/>
</dbReference>
<keyword evidence="1" id="KW-0732">Signal</keyword>
<feature type="signal peptide" evidence="1">
    <location>
        <begin position="1"/>
        <end position="21"/>
    </location>
</feature>
<evidence type="ECO:0000256" key="1">
    <source>
        <dbReference type="SAM" id="SignalP"/>
    </source>
</evidence>
<dbReference type="GO" id="GO:0016810">
    <property type="term" value="F:hydrolase activity, acting on carbon-nitrogen (but not peptide) bonds"/>
    <property type="evidence" value="ECO:0007669"/>
    <property type="project" value="InterPro"/>
</dbReference>
<dbReference type="Gene3D" id="3.30.110.90">
    <property type="entry name" value="Amidohydrolase"/>
    <property type="match status" value="2"/>
</dbReference>
<dbReference type="InterPro" id="IPR006680">
    <property type="entry name" value="Amidohydro-rel"/>
</dbReference>
<dbReference type="InterPro" id="IPR051781">
    <property type="entry name" value="Metallo-dep_Hydrolase"/>
</dbReference>
<proteinExistence type="predicted"/>
<evidence type="ECO:0000313" key="3">
    <source>
        <dbReference type="EMBL" id="OZY86386.1"/>
    </source>
</evidence>
<dbReference type="RefSeq" id="WP_094984056.1">
    <property type="nucleotide sequence ID" value="NZ_NHNI01000001.1"/>
</dbReference>
<dbReference type="SUPFAM" id="SSF51338">
    <property type="entry name" value="Composite domain of metallo-dependent hydrolases"/>
    <property type="match status" value="1"/>
</dbReference>
<organism evidence="3 4">
    <name type="scientific">Cellvibrio mixtus</name>
    <dbReference type="NCBI Taxonomy" id="39650"/>
    <lineage>
        <taxon>Bacteria</taxon>
        <taxon>Pseudomonadati</taxon>
        <taxon>Pseudomonadota</taxon>
        <taxon>Gammaproteobacteria</taxon>
        <taxon>Cellvibrionales</taxon>
        <taxon>Cellvibrionaceae</taxon>
        <taxon>Cellvibrio</taxon>
    </lineage>
</organism>
<dbReference type="SUPFAM" id="SSF51556">
    <property type="entry name" value="Metallo-dependent hydrolases"/>
    <property type="match status" value="1"/>
</dbReference>
<dbReference type="Gene3D" id="2.30.40.10">
    <property type="entry name" value="Urease, subunit C, domain 1"/>
    <property type="match status" value="2"/>
</dbReference>
<dbReference type="InterPro" id="IPR011059">
    <property type="entry name" value="Metal-dep_hydrolase_composite"/>
</dbReference>
<dbReference type="PROSITE" id="PS51257">
    <property type="entry name" value="PROKAR_LIPOPROTEIN"/>
    <property type="match status" value="1"/>
</dbReference>
<dbReference type="AlphaFoldDB" id="A0A266Q9U1"/>
<sequence>MRKVVYGLIFLLSLSSCSLHTEQPIVADYVFNNVHIIPMDREVVLESKALAVRNGRIIAIVDQSQADKINAPVKIEGGGRYLMPGLADMHVHMRWNPQVMFNLFLAHGVTTVANMRLSDGGSAVDHLAWRDQIARGEIPGPRYLVSGAHMERNFPKDIAQVNSVLDEHVQKKLDFVKVHGDLPVDIYNALVKGAKHRNLRIIGHAQHGMPLKKTLEMHGLEHMEELLYVSNDHLHSEAIAKDFLPAYRENVKRLKNPEHRKRVIDEIANTDIYIDPTLIVYKMVGHWADDGFLAAMADDEDLRYLPSSVRAHWLSSKTNPYQQKGFPIPKSEVDDNLKVLFTLTKELHDQGVPLLLGTDTFGTLVPGKAVHQELLLLVQAGLTPYEALRTGTVNVSRYLGEQEFSGIIRSGYKADFILLEKNPLKDISNSNSVSGVFTQKMWHDRKNIRTFLSSAVNQD</sequence>
<keyword evidence="3" id="KW-0378">Hydrolase</keyword>
<dbReference type="Pfam" id="PF01979">
    <property type="entry name" value="Amidohydro_1"/>
    <property type="match status" value="1"/>
</dbReference>
<gene>
    <name evidence="3" type="ORF">CBP51_04995</name>
</gene>
<dbReference type="PANTHER" id="PTHR43135:SF3">
    <property type="entry name" value="ALPHA-D-RIBOSE 1-METHYLPHOSPHONATE 5-TRIPHOSPHATE DIPHOSPHATASE"/>
    <property type="match status" value="1"/>
</dbReference>
<dbReference type="PANTHER" id="PTHR43135">
    <property type="entry name" value="ALPHA-D-RIBOSE 1-METHYLPHOSPHONATE 5-TRIPHOSPHATE DIPHOSPHATASE"/>
    <property type="match status" value="1"/>
</dbReference>
<keyword evidence="4" id="KW-1185">Reference proteome</keyword>
<dbReference type="InterPro" id="IPR032466">
    <property type="entry name" value="Metal_Hydrolase"/>
</dbReference>
<dbReference type="Gene3D" id="1.20.58.520">
    <property type="entry name" value="Amidohydrolase"/>
    <property type="match status" value="1"/>
</dbReference>
<protein>
    <submittedName>
        <fullName evidence="3">Amidohydrolase</fullName>
    </submittedName>
</protein>
<feature type="domain" description="Amidohydrolase-related" evidence="2">
    <location>
        <begin position="81"/>
        <end position="437"/>
    </location>
</feature>
<evidence type="ECO:0000313" key="4">
    <source>
        <dbReference type="Proteomes" id="UP000216101"/>
    </source>
</evidence>
<evidence type="ECO:0000259" key="2">
    <source>
        <dbReference type="Pfam" id="PF01979"/>
    </source>
</evidence>
<reference evidence="4" key="1">
    <citation type="submission" date="2017-05" db="EMBL/GenBank/DDBJ databases">
        <authorList>
            <person name="Barney B.M."/>
        </authorList>
    </citation>
    <scope>NUCLEOTIDE SEQUENCE [LARGE SCALE GENOMIC DNA]</scope>
    <source>
        <strain evidence="4">PSBB022</strain>
    </source>
</reference>